<evidence type="ECO:0000256" key="1">
    <source>
        <dbReference type="ARBA" id="ARBA00043967"/>
    </source>
</evidence>
<dbReference type="InterPro" id="IPR011542">
    <property type="entry name" value="SUF_FeS_clus_asmbl_SufD"/>
</dbReference>
<dbReference type="Proteomes" id="UP000009881">
    <property type="component" value="Unassembled WGS sequence"/>
</dbReference>
<dbReference type="PANTHER" id="PTHR43575:SF1">
    <property type="entry name" value="PROTEIN ABCI7, CHLOROPLASTIC"/>
    <property type="match status" value="1"/>
</dbReference>
<dbReference type="PANTHER" id="PTHR43575">
    <property type="entry name" value="PROTEIN ABCI7, CHLOROPLASTIC"/>
    <property type="match status" value="1"/>
</dbReference>
<dbReference type="EMBL" id="ANHY01000009">
    <property type="protein sequence ID" value="EKV30136.1"/>
    <property type="molecule type" value="Genomic_DNA"/>
</dbReference>
<reference evidence="4 5" key="1">
    <citation type="journal article" date="2013" name="Genome Announc.">
        <title>Draft Genome Sequence of an Alphaproteobacterium, Caenispirillum salinarum AK4(T), Isolated from a Solar Saltern.</title>
        <authorList>
            <person name="Khatri I."/>
            <person name="Singh A."/>
            <person name="Korpole S."/>
            <person name="Pinnaka A.K."/>
            <person name="Subramanian S."/>
        </authorList>
    </citation>
    <scope>NUCLEOTIDE SEQUENCE [LARGE SCALE GENOMIC DNA]</scope>
    <source>
        <strain evidence="4 5">AK4</strain>
    </source>
</reference>
<sequence length="450" mass="48642">MAETNAITPAALSDTLPGAGSALPGGQIAWVRHAREEGAKLWQAHGAPTVKVEQWKYTNLREMLKVPFRPARPAHEIGLETIPAGDALTLDAHVLVFVNGHFSAEMSDLDTLPKGVAVSTLATLLETEPHAVEPFIGRLADAADLPFAALNQGALEDGFVVRVKTGTALEKPLHIVQVSAAEDEPTAHQPRNVVVLENGAVATVLESWIGTTSDTPSLRNAVTEIHVAQDAVLTHQILQNLPERAYNVAATAVKVEAKGVYDSFVLQVGGKLSRHDLRVELAGRHAECRLNGAYGASGTQHMDTTSFIDHAVPECTSNEIYKGVLAGKAKGVFQGKILVRREAQQTDGNQLHKALLLERGAEVDTKPELEIYADDVTCSHGATTGELDPVALFYLRSRGIDPETARMLLIEGFLDDVVERIPGEANREAFKEVIHRWQRRQVDTIDPALG</sequence>
<organism evidence="4 5">
    <name type="scientific">Caenispirillum salinarum AK4</name>
    <dbReference type="NCBI Taxonomy" id="1238182"/>
    <lineage>
        <taxon>Bacteria</taxon>
        <taxon>Pseudomonadati</taxon>
        <taxon>Pseudomonadota</taxon>
        <taxon>Alphaproteobacteria</taxon>
        <taxon>Rhodospirillales</taxon>
        <taxon>Novispirillaceae</taxon>
        <taxon>Caenispirillum</taxon>
    </lineage>
</organism>
<gene>
    <name evidence="4" type="ORF">C882_4536</name>
</gene>
<dbReference type="OrthoDB" id="9768262at2"/>
<feature type="domain" description="SUF system FeS cluster assembly SufBD N-terminal" evidence="3">
    <location>
        <begin position="29"/>
        <end position="175"/>
    </location>
</feature>
<dbReference type="Pfam" id="PF01458">
    <property type="entry name" value="SUFBD_core"/>
    <property type="match status" value="1"/>
</dbReference>
<feature type="domain" description="SUF system FeS cluster assembly SufBD core" evidence="2">
    <location>
        <begin position="184"/>
        <end position="413"/>
    </location>
</feature>
<dbReference type="InterPro" id="IPR055346">
    <property type="entry name" value="Fe-S_cluster_assembly_SufBD"/>
</dbReference>
<dbReference type="InterPro" id="IPR037284">
    <property type="entry name" value="SUF_FeS_clus_asmbl_SufBD_sf"/>
</dbReference>
<evidence type="ECO:0000259" key="2">
    <source>
        <dbReference type="Pfam" id="PF01458"/>
    </source>
</evidence>
<protein>
    <submittedName>
        <fullName evidence="4">Iron-sulfur cluster assembly protein SufD</fullName>
    </submittedName>
</protein>
<dbReference type="GO" id="GO:0016226">
    <property type="term" value="P:iron-sulfur cluster assembly"/>
    <property type="evidence" value="ECO:0007669"/>
    <property type="project" value="InterPro"/>
</dbReference>
<proteinExistence type="inferred from homology"/>
<dbReference type="RefSeq" id="WP_009540644.1">
    <property type="nucleotide sequence ID" value="NZ_ANHY01000009.1"/>
</dbReference>
<dbReference type="eggNOG" id="COG0719">
    <property type="taxonomic scope" value="Bacteria"/>
</dbReference>
<dbReference type="Pfam" id="PF19295">
    <property type="entry name" value="SufBD_N"/>
    <property type="match status" value="1"/>
</dbReference>
<dbReference type="PATRIC" id="fig|1238182.3.peg.2199"/>
<evidence type="ECO:0000259" key="3">
    <source>
        <dbReference type="Pfam" id="PF19295"/>
    </source>
</evidence>
<evidence type="ECO:0000313" key="5">
    <source>
        <dbReference type="Proteomes" id="UP000009881"/>
    </source>
</evidence>
<evidence type="ECO:0000313" key="4">
    <source>
        <dbReference type="EMBL" id="EKV30136.1"/>
    </source>
</evidence>
<dbReference type="SUPFAM" id="SSF101960">
    <property type="entry name" value="Stabilizer of iron transporter SufD"/>
    <property type="match status" value="1"/>
</dbReference>
<dbReference type="AlphaFoldDB" id="K9HNW4"/>
<keyword evidence="5" id="KW-1185">Reference proteome</keyword>
<dbReference type="InterPro" id="IPR000825">
    <property type="entry name" value="SUF_FeS_clus_asmbl_SufBD_core"/>
</dbReference>
<dbReference type="STRING" id="1238182.C882_4536"/>
<accession>K9HNW4</accession>
<dbReference type="NCBIfam" id="TIGR01981">
    <property type="entry name" value="sufD"/>
    <property type="match status" value="1"/>
</dbReference>
<dbReference type="InterPro" id="IPR045595">
    <property type="entry name" value="SufBD_N"/>
</dbReference>
<comment type="similarity">
    <text evidence="1">Belongs to the iron-sulfur cluster assembly SufBD family.</text>
</comment>
<comment type="caution">
    <text evidence="4">The sequence shown here is derived from an EMBL/GenBank/DDBJ whole genome shotgun (WGS) entry which is preliminary data.</text>
</comment>
<name>K9HNW4_9PROT</name>